<reference evidence="2 3" key="1">
    <citation type="submission" date="2020-07" db="EMBL/GenBank/DDBJ databases">
        <title>Draft genome sequence of four isobutane-metabolizing strains capable of cometabolically degrading diverse ether contaminants.</title>
        <authorList>
            <person name="Chen W."/>
            <person name="Faulkner N."/>
            <person name="Smith C."/>
            <person name="Hyman M."/>
        </authorList>
    </citation>
    <scope>NUCLEOTIDE SEQUENCE [LARGE SCALE GENOMIC DNA]</scope>
    <source>
        <strain evidence="2 3">2A</strain>
    </source>
</reference>
<sequence length="209" mass="22709">MSALSDFLTEPSFWWGGLAGSCVTAVVAPLITARSVRASDRRKATQENAIQDRKEKHEAKLRDEESLYNAAMDFVGVCTEVLENSVDAKGAFNAIRDMVFNDAGADDPKADEKIDQALKVTEETKRLMVPYNKLRSIAPNNVIDAAVDVNAAMLAVLRATPEPFAQPITRKAAADALEKFINVNRPGFDAASFCEKDGEYGQALPGRAT</sequence>
<dbReference type="AlphaFoldDB" id="A0A7G8P9F4"/>
<keyword evidence="1" id="KW-1133">Transmembrane helix</keyword>
<evidence type="ECO:0000313" key="3">
    <source>
        <dbReference type="Proteomes" id="UP000515498"/>
    </source>
</evidence>
<dbReference type="RefSeq" id="WP_187095844.1">
    <property type="nucleotide sequence ID" value="NZ_CP059894.1"/>
</dbReference>
<accession>A0A7G8P9F4</accession>
<protein>
    <submittedName>
        <fullName evidence="2">Uncharacterized protein</fullName>
    </submittedName>
</protein>
<keyword evidence="1" id="KW-0472">Membrane</keyword>
<dbReference type="EMBL" id="CP059894">
    <property type="protein sequence ID" value="QNJ90970.1"/>
    <property type="molecule type" value="Genomic_DNA"/>
</dbReference>
<feature type="transmembrane region" description="Helical" evidence="1">
    <location>
        <begin position="12"/>
        <end position="33"/>
    </location>
</feature>
<dbReference type="Proteomes" id="UP000515498">
    <property type="component" value="Chromosome"/>
</dbReference>
<keyword evidence="1" id="KW-0812">Transmembrane</keyword>
<name>A0A7G8P9F4_9MYCO</name>
<evidence type="ECO:0000313" key="2">
    <source>
        <dbReference type="EMBL" id="QNJ90970.1"/>
    </source>
</evidence>
<dbReference type="KEGG" id="mflu:HZU40_22410"/>
<evidence type="ECO:0000256" key="1">
    <source>
        <dbReference type="SAM" id="Phobius"/>
    </source>
</evidence>
<proteinExistence type="predicted"/>
<gene>
    <name evidence="2" type="ORF">HZU40_22410</name>
</gene>
<organism evidence="2 3">
    <name type="scientific">Mycolicibacterium fluoranthenivorans</name>
    <dbReference type="NCBI Taxonomy" id="258505"/>
    <lineage>
        <taxon>Bacteria</taxon>
        <taxon>Bacillati</taxon>
        <taxon>Actinomycetota</taxon>
        <taxon>Actinomycetes</taxon>
        <taxon>Mycobacteriales</taxon>
        <taxon>Mycobacteriaceae</taxon>
        <taxon>Mycolicibacterium</taxon>
    </lineage>
</organism>